<evidence type="ECO:0000256" key="2">
    <source>
        <dbReference type="SAM" id="MobiDB-lite"/>
    </source>
</evidence>
<sequence>MTPAPSTRTVSVVQAAPRSRDLAANIAATVERIAGSGVDLVVLPELFLTGYQTVDLDEIGLTVADPRLAPLASACAEHRTALLVGFVETSAEGAYDAILAIDRDGRILPAIRKTHLFGDEGDVFRRGDTLDPIDLCGVRIGVLNCFEVEFPEVARTLVLKGAELLVAASANMHPYEPDHRIATIARALENRVPLAYANRVGSESDHDFCGASRLVAADGTVLGQLGTDDAGSATAELSIGAPTAPETDMLAQRRPELYA</sequence>
<name>A0ABY4FWI7_9MICO</name>
<dbReference type="PROSITE" id="PS50263">
    <property type="entry name" value="CN_HYDROLASE"/>
    <property type="match status" value="1"/>
</dbReference>
<proteinExistence type="predicted"/>
<keyword evidence="5" id="KW-1185">Reference proteome</keyword>
<accession>A0ABY4FWI7</accession>
<dbReference type="SUPFAM" id="SSF56317">
    <property type="entry name" value="Carbon-nitrogen hydrolase"/>
    <property type="match status" value="1"/>
</dbReference>
<dbReference type="InterPro" id="IPR036526">
    <property type="entry name" value="C-N_Hydrolase_sf"/>
</dbReference>
<evidence type="ECO:0000256" key="1">
    <source>
        <dbReference type="ARBA" id="ARBA00022801"/>
    </source>
</evidence>
<keyword evidence="1" id="KW-0378">Hydrolase</keyword>
<evidence type="ECO:0000259" key="3">
    <source>
        <dbReference type="PROSITE" id="PS50263"/>
    </source>
</evidence>
<protein>
    <recommendedName>
        <fullName evidence="3">CN hydrolase domain-containing protein</fullName>
    </recommendedName>
</protein>
<dbReference type="EMBL" id="CP095043">
    <property type="protein sequence ID" value="UOQ60601.1"/>
    <property type="molecule type" value="Genomic_DNA"/>
</dbReference>
<dbReference type="RefSeq" id="WP_244686374.1">
    <property type="nucleotide sequence ID" value="NZ_CP095043.1"/>
</dbReference>
<evidence type="ECO:0000313" key="4">
    <source>
        <dbReference type="EMBL" id="UOQ60601.1"/>
    </source>
</evidence>
<dbReference type="Pfam" id="PF00795">
    <property type="entry name" value="CN_hydrolase"/>
    <property type="match status" value="1"/>
</dbReference>
<evidence type="ECO:0000313" key="5">
    <source>
        <dbReference type="Proteomes" id="UP000831775"/>
    </source>
</evidence>
<dbReference type="PANTHER" id="PTHR43674">
    <property type="entry name" value="NITRILASE C965.09-RELATED"/>
    <property type="match status" value="1"/>
</dbReference>
<organism evidence="4 5">
    <name type="scientific">Leucobacter rhizosphaerae</name>
    <dbReference type="NCBI Taxonomy" id="2932245"/>
    <lineage>
        <taxon>Bacteria</taxon>
        <taxon>Bacillati</taxon>
        <taxon>Actinomycetota</taxon>
        <taxon>Actinomycetes</taxon>
        <taxon>Micrococcales</taxon>
        <taxon>Microbacteriaceae</taxon>
        <taxon>Leucobacter</taxon>
    </lineage>
</organism>
<dbReference type="InterPro" id="IPR050345">
    <property type="entry name" value="Aliph_Amidase/BUP"/>
</dbReference>
<dbReference type="PANTHER" id="PTHR43674:SF16">
    <property type="entry name" value="CARBON-NITROGEN FAMILY, PUTATIVE (AFU_ORTHOLOGUE AFUA_5G02350)-RELATED"/>
    <property type="match status" value="1"/>
</dbReference>
<reference evidence="4 5" key="1">
    <citation type="submission" date="2022-04" db="EMBL/GenBank/DDBJ databases">
        <title>Leucobacter sp. isolated from rhizosphere of onion.</title>
        <authorList>
            <person name="Won M."/>
            <person name="Lee C.-M."/>
            <person name="Woen H.-Y."/>
            <person name="Kwon S.-W."/>
        </authorList>
    </citation>
    <scope>NUCLEOTIDE SEQUENCE [LARGE SCALE GENOMIC DNA]</scope>
    <source>
        <strain evidence="4 5">H25R-14</strain>
    </source>
</reference>
<feature type="domain" description="CN hydrolase" evidence="3">
    <location>
        <begin position="8"/>
        <end position="239"/>
    </location>
</feature>
<dbReference type="Proteomes" id="UP000831775">
    <property type="component" value="Chromosome"/>
</dbReference>
<gene>
    <name evidence="4" type="ORF">MUN76_01005</name>
</gene>
<dbReference type="Gene3D" id="3.60.110.10">
    <property type="entry name" value="Carbon-nitrogen hydrolase"/>
    <property type="match status" value="1"/>
</dbReference>
<feature type="region of interest" description="Disordered" evidence="2">
    <location>
        <begin position="238"/>
        <end position="259"/>
    </location>
</feature>
<dbReference type="InterPro" id="IPR003010">
    <property type="entry name" value="C-N_Hydrolase"/>
</dbReference>